<organism evidence="1 2">
    <name type="scientific">Panagrolaimus sp. JU765</name>
    <dbReference type="NCBI Taxonomy" id="591449"/>
    <lineage>
        <taxon>Eukaryota</taxon>
        <taxon>Metazoa</taxon>
        <taxon>Ecdysozoa</taxon>
        <taxon>Nematoda</taxon>
        <taxon>Chromadorea</taxon>
        <taxon>Rhabditida</taxon>
        <taxon>Tylenchina</taxon>
        <taxon>Panagrolaimomorpha</taxon>
        <taxon>Panagrolaimoidea</taxon>
        <taxon>Panagrolaimidae</taxon>
        <taxon>Panagrolaimus</taxon>
    </lineage>
</organism>
<reference evidence="2" key="1">
    <citation type="submission" date="2022-11" db="UniProtKB">
        <authorList>
            <consortium name="WormBaseParasite"/>
        </authorList>
    </citation>
    <scope>IDENTIFICATION</scope>
</reference>
<accession>A0AC34RI55</accession>
<dbReference type="Proteomes" id="UP000887576">
    <property type="component" value="Unplaced"/>
</dbReference>
<protein>
    <submittedName>
        <fullName evidence="2">Major sperm protein</fullName>
    </submittedName>
</protein>
<dbReference type="WBParaSite" id="JU765_v2.g7063.t1">
    <property type="protein sequence ID" value="JU765_v2.g7063.t1"/>
    <property type="gene ID" value="JU765_v2.g7063"/>
</dbReference>
<proteinExistence type="predicted"/>
<evidence type="ECO:0000313" key="2">
    <source>
        <dbReference type="WBParaSite" id="JU765_v2.g7063.t1"/>
    </source>
</evidence>
<name>A0AC34RI55_9BILA</name>
<sequence>MAAAASTTTSTGPATPRPKSPAVASINGELLLSVDPDSANFQPTGGNSEHMLVNLSSERLAIKVRCSDNNLFRVNPVFMFIEPGQCTNLVVTRVPGPPKNDKIVLHFMKNNDPNAQIKELFKAANCHPEKLTIPLNCSLETEKQPVIGDEKK</sequence>
<evidence type="ECO:0000313" key="1">
    <source>
        <dbReference type="Proteomes" id="UP000887576"/>
    </source>
</evidence>